<protein>
    <submittedName>
        <fullName evidence="2">ATPase, dynein-related, AAA domain containing protein</fullName>
    </submittedName>
</protein>
<organism evidence="2">
    <name type="scientific">uncultured Caudovirales phage</name>
    <dbReference type="NCBI Taxonomy" id="2100421"/>
    <lineage>
        <taxon>Viruses</taxon>
        <taxon>Duplodnaviria</taxon>
        <taxon>Heunggongvirae</taxon>
        <taxon>Uroviricota</taxon>
        <taxon>Caudoviricetes</taxon>
        <taxon>Peduoviridae</taxon>
        <taxon>Maltschvirus</taxon>
        <taxon>Maltschvirus maltsch</taxon>
    </lineage>
</organism>
<dbReference type="GO" id="GO:0016539">
    <property type="term" value="P:intein-mediated protein splicing"/>
    <property type="evidence" value="ECO:0007669"/>
    <property type="project" value="InterPro"/>
</dbReference>
<dbReference type="GO" id="GO:0005524">
    <property type="term" value="F:ATP binding"/>
    <property type="evidence" value="ECO:0007669"/>
    <property type="project" value="InterPro"/>
</dbReference>
<dbReference type="Pfam" id="PF07728">
    <property type="entry name" value="AAA_5"/>
    <property type="match status" value="1"/>
</dbReference>
<dbReference type="GO" id="GO:0016887">
    <property type="term" value="F:ATP hydrolysis activity"/>
    <property type="evidence" value="ECO:0007669"/>
    <property type="project" value="InterPro"/>
</dbReference>
<gene>
    <name evidence="2" type="ORF">UFOVP84_76</name>
</gene>
<dbReference type="EMBL" id="LR796208">
    <property type="protein sequence ID" value="CAB4127213.1"/>
    <property type="molecule type" value="Genomic_DNA"/>
</dbReference>
<evidence type="ECO:0000259" key="1">
    <source>
        <dbReference type="Pfam" id="PF07728"/>
    </source>
</evidence>
<dbReference type="Gene3D" id="2.170.16.10">
    <property type="entry name" value="Hedgehog/Intein (Hint) domain"/>
    <property type="match status" value="1"/>
</dbReference>
<dbReference type="InterPro" id="IPR027417">
    <property type="entry name" value="P-loop_NTPase"/>
</dbReference>
<dbReference type="PROSITE" id="PS50817">
    <property type="entry name" value="INTEIN_N_TER"/>
    <property type="match status" value="1"/>
</dbReference>
<sequence>MSKQETFFAKAIEIYPLAQDSGILTRQEVLYVCERLNIKYMPSWLMAAKVGRGLYSIKPTTKLSDFKVSIPKGGDSLVPEIDPNFVPFGNFKDLESIIKSGIFYPSYIYGPTGNGKSTMIEQICAKHKKPLIRVNLNMMTDEEQLIGSKTLRDGNVEVVEGPVLVAMRGGYTLMCLEQNEEIKVGTLRNNTNIKLRDMEIGKEYPVISYNLETSEFEDDIGVLMAESERDDLFIIEFDDGTSITMTSDHPVIVDGNYENSISEGLSIGDWVVSL</sequence>
<accession>A0A6J5L1Y0</accession>
<proteinExistence type="predicted"/>
<evidence type="ECO:0000313" key="2">
    <source>
        <dbReference type="EMBL" id="CAB4127213.1"/>
    </source>
</evidence>
<reference evidence="2" key="1">
    <citation type="submission" date="2020-04" db="EMBL/GenBank/DDBJ databases">
        <authorList>
            <person name="Chiriac C."/>
            <person name="Salcher M."/>
            <person name="Ghai R."/>
            <person name="Kavagutti S V."/>
        </authorList>
    </citation>
    <scope>NUCLEOTIDE SEQUENCE</scope>
</reference>
<dbReference type="InterPro" id="IPR011704">
    <property type="entry name" value="ATPase_dyneun-rel_AAA"/>
</dbReference>
<dbReference type="Gene3D" id="3.40.50.300">
    <property type="entry name" value="P-loop containing nucleotide triphosphate hydrolases"/>
    <property type="match status" value="1"/>
</dbReference>
<feature type="domain" description="ATPase dynein-related AAA" evidence="1">
    <location>
        <begin position="108"/>
        <end position="173"/>
    </location>
</feature>
<dbReference type="SUPFAM" id="SSF52540">
    <property type="entry name" value="P-loop containing nucleoside triphosphate hydrolases"/>
    <property type="match status" value="1"/>
</dbReference>
<name>A0A6J5L1Y0_9CAUD</name>
<dbReference type="InterPro" id="IPR006141">
    <property type="entry name" value="Intein_N"/>
</dbReference>